<reference evidence="1 2" key="1">
    <citation type="submission" date="2018-02" db="EMBL/GenBank/DDBJ databases">
        <title>Draft genome of wild Prunus yedoensis var. nudiflora.</title>
        <authorList>
            <person name="Baek S."/>
            <person name="Kim J.-H."/>
            <person name="Choi K."/>
            <person name="Kim G.-B."/>
            <person name="Cho A."/>
            <person name="Jang H."/>
            <person name="Shin C.-H."/>
            <person name="Yu H.-J."/>
            <person name="Mun J.-H."/>
        </authorList>
    </citation>
    <scope>NUCLEOTIDE SEQUENCE [LARGE SCALE GENOMIC DNA]</scope>
    <source>
        <strain evidence="2">cv. Jeju island</strain>
        <tissue evidence="1">Leaf</tissue>
    </source>
</reference>
<gene>
    <name evidence="1" type="ORF">Pyn_31651</name>
</gene>
<comment type="caution">
    <text evidence="1">The sequence shown here is derived from an EMBL/GenBank/DDBJ whole genome shotgun (WGS) entry which is preliminary data.</text>
</comment>
<accession>A0A314XQZ5</accession>
<dbReference type="AlphaFoldDB" id="A0A314XQZ5"/>
<organism evidence="1 2">
    <name type="scientific">Prunus yedoensis var. nudiflora</name>
    <dbReference type="NCBI Taxonomy" id="2094558"/>
    <lineage>
        <taxon>Eukaryota</taxon>
        <taxon>Viridiplantae</taxon>
        <taxon>Streptophyta</taxon>
        <taxon>Embryophyta</taxon>
        <taxon>Tracheophyta</taxon>
        <taxon>Spermatophyta</taxon>
        <taxon>Magnoliopsida</taxon>
        <taxon>eudicotyledons</taxon>
        <taxon>Gunneridae</taxon>
        <taxon>Pentapetalae</taxon>
        <taxon>rosids</taxon>
        <taxon>fabids</taxon>
        <taxon>Rosales</taxon>
        <taxon>Rosaceae</taxon>
        <taxon>Amygdaloideae</taxon>
        <taxon>Amygdaleae</taxon>
        <taxon>Prunus</taxon>
    </lineage>
</organism>
<keyword evidence="1" id="KW-0131">Cell cycle</keyword>
<name>A0A314XQZ5_PRUYE</name>
<proteinExistence type="predicted"/>
<dbReference type="GO" id="GO:0051301">
    <property type="term" value="P:cell division"/>
    <property type="evidence" value="ECO:0007669"/>
    <property type="project" value="UniProtKB-KW"/>
</dbReference>
<sequence>MSKHKVWELLQHLFNSSQLVPTICSMKCLKEALLQQLGTNMRFSRDVNLPDNMPSAVEGENYPNSQLTSSGGIYSSGVAAQDSVSKGDNVSDNLIATENKMDQKVEMRQNLTELEGSVQAAGDNGFTIDSVE</sequence>
<evidence type="ECO:0000313" key="2">
    <source>
        <dbReference type="Proteomes" id="UP000250321"/>
    </source>
</evidence>
<keyword evidence="2" id="KW-1185">Reference proteome</keyword>
<keyword evidence="1" id="KW-0132">Cell division</keyword>
<evidence type="ECO:0000313" key="1">
    <source>
        <dbReference type="EMBL" id="PQP96601.1"/>
    </source>
</evidence>
<dbReference type="EMBL" id="PJQY01002085">
    <property type="protein sequence ID" value="PQP96601.1"/>
    <property type="molecule type" value="Genomic_DNA"/>
</dbReference>
<dbReference type="Proteomes" id="UP000250321">
    <property type="component" value="Unassembled WGS sequence"/>
</dbReference>
<protein>
    <submittedName>
        <fullName evidence="1">Cell division cycle 5-like protein</fullName>
    </submittedName>
</protein>